<dbReference type="InParanoid" id="W3WJF5"/>
<dbReference type="InterPro" id="IPR010730">
    <property type="entry name" value="HET"/>
</dbReference>
<evidence type="ECO:0000313" key="4">
    <source>
        <dbReference type="Proteomes" id="UP000030651"/>
    </source>
</evidence>
<dbReference type="PANTHER" id="PTHR33112:SF12">
    <property type="entry name" value="HETEROKARYON INCOMPATIBILITY DOMAIN-CONTAINING PROTEIN"/>
    <property type="match status" value="1"/>
</dbReference>
<sequence>MANGGDPGIEMQNGQLCQGCEKLNLTIEKFIPAQSEGPSQLPGVLGNTFDPSGLDCHSLGYLDEIYQRRLTCPLCRLLFEATHSQGEQFRIGLDGLTEEGKRIACMVDWILDGRLLDDNSNSVSDHGPQTTNPSRRLHIFNPDGTFPDAYIVPLKPALQGTKADSSPSFLGRLIPHTHVDIERLKRWLDLCDSTHHAACKPPSRMIKMQGLAAKVRYIDLQEERIVEPHEMPDEFEYATASYVWGATQMAYMLYRSNYDEFRRHLPVRSESMQRTLRDVMAVVYKLGIRFVWIDALCIIQGDEEDWEKMAPLMEHIYSSGKINICAAAGFDANRGMPGSVHTPRTTQQLVTRCFGLDLIAVKPVESRIRYTQWNSRAWTFQERMLSPRSLVFVEERVFFQCRQATWSEEVDSESSQSAWNLDMVESPLHLLWSLNPVRQFTSAVELYSARKLTFGKDKLIAFRGLEGPLGQQLKSRFLFGLPLTHFDWALLWDMTGSDSSSYERTSNPYLDGKDMFPSWSWCCRAGGVNWRLSLLSGTLHNLRSWLVEHTWIVWSWGDDDSDVKDALPPCPGRDQKPSDSEALETSGSRWSGYGERASQSRQLLEMVYQRHGLASAGEKPPISPSRPIPPKCLHFWSLSGFFQLSRKTMSTDTFKPELQEGLHRFGILDSSQNWCGTIVLEKSWFQHVGGICEFVAVSEARDFSMEELDTWNYYVPEEREASEWNLYYAFLIERDSDSGMHRRRGLAKLYQSAFDRGSFAPKTGWREFFLA</sequence>
<evidence type="ECO:0000256" key="1">
    <source>
        <dbReference type="SAM" id="MobiDB-lite"/>
    </source>
</evidence>
<dbReference type="OrthoDB" id="2958217at2759"/>
<dbReference type="eggNOG" id="ENOG502SKX3">
    <property type="taxonomic scope" value="Eukaryota"/>
</dbReference>
<feature type="domain" description="Heterokaryon incompatibility" evidence="2">
    <location>
        <begin position="237"/>
        <end position="382"/>
    </location>
</feature>
<evidence type="ECO:0000259" key="2">
    <source>
        <dbReference type="Pfam" id="PF06985"/>
    </source>
</evidence>
<dbReference type="GeneID" id="19278944"/>
<dbReference type="OMA" id="TWRESIS"/>
<dbReference type="Proteomes" id="UP000030651">
    <property type="component" value="Unassembled WGS sequence"/>
</dbReference>
<dbReference type="RefSeq" id="XP_007840703.1">
    <property type="nucleotide sequence ID" value="XM_007842512.1"/>
</dbReference>
<dbReference type="Pfam" id="PF06985">
    <property type="entry name" value="HET"/>
    <property type="match status" value="1"/>
</dbReference>
<dbReference type="AlphaFoldDB" id="W3WJF5"/>
<gene>
    <name evidence="3" type="ORF">PFICI_13931</name>
</gene>
<accession>W3WJF5</accession>
<dbReference type="HOGENOM" id="CLU_003953_5_0_1"/>
<reference evidence="4" key="1">
    <citation type="journal article" date="2015" name="BMC Genomics">
        <title>Genomic and transcriptomic analysis of the endophytic fungus Pestalotiopsis fici reveals its lifestyle and high potential for synthesis of natural products.</title>
        <authorList>
            <person name="Wang X."/>
            <person name="Zhang X."/>
            <person name="Liu L."/>
            <person name="Xiang M."/>
            <person name="Wang W."/>
            <person name="Sun X."/>
            <person name="Che Y."/>
            <person name="Guo L."/>
            <person name="Liu G."/>
            <person name="Guo L."/>
            <person name="Wang C."/>
            <person name="Yin W.B."/>
            <person name="Stadler M."/>
            <person name="Zhang X."/>
            <person name="Liu X."/>
        </authorList>
    </citation>
    <scope>NUCLEOTIDE SEQUENCE [LARGE SCALE GENOMIC DNA]</scope>
    <source>
        <strain evidence="4">W106-1 / CGMCC3.15140</strain>
    </source>
</reference>
<name>W3WJF5_PESFW</name>
<keyword evidence="4" id="KW-1185">Reference proteome</keyword>
<dbReference type="PANTHER" id="PTHR33112">
    <property type="entry name" value="DOMAIN PROTEIN, PUTATIVE-RELATED"/>
    <property type="match status" value="1"/>
</dbReference>
<dbReference type="STRING" id="1229662.W3WJF5"/>
<feature type="region of interest" description="Disordered" evidence="1">
    <location>
        <begin position="565"/>
        <end position="595"/>
    </location>
</feature>
<protein>
    <recommendedName>
        <fullName evidence="2">Heterokaryon incompatibility domain-containing protein</fullName>
    </recommendedName>
</protein>
<evidence type="ECO:0000313" key="3">
    <source>
        <dbReference type="EMBL" id="ETS74065.1"/>
    </source>
</evidence>
<dbReference type="EMBL" id="KI912120">
    <property type="protein sequence ID" value="ETS74065.1"/>
    <property type="molecule type" value="Genomic_DNA"/>
</dbReference>
<dbReference type="KEGG" id="pfy:PFICI_13931"/>
<proteinExistence type="predicted"/>
<organism evidence="3 4">
    <name type="scientific">Pestalotiopsis fici (strain W106-1 / CGMCC3.15140)</name>
    <dbReference type="NCBI Taxonomy" id="1229662"/>
    <lineage>
        <taxon>Eukaryota</taxon>
        <taxon>Fungi</taxon>
        <taxon>Dikarya</taxon>
        <taxon>Ascomycota</taxon>
        <taxon>Pezizomycotina</taxon>
        <taxon>Sordariomycetes</taxon>
        <taxon>Xylariomycetidae</taxon>
        <taxon>Amphisphaeriales</taxon>
        <taxon>Sporocadaceae</taxon>
        <taxon>Pestalotiopsis</taxon>
    </lineage>
</organism>